<proteinExistence type="predicted"/>
<dbReference type="AlphaFoldDB" id="A0AAD9FSP2"/>
<feature type="region of interest" description="Disordered" evidence="2">
    <location>
        <begin position="729"/>
        <end position="788"/>
    </location>
</feature>
<dbReference type="PANTHER" id="PTHR31138:SF1">
    <property type="entry name" value="PDZ DOMAIN-CONTAINING PROTEIN"/>
    <property type="match status" value="1"/>
</dbReference>
<sequence>MSQTERTPLIDPRTRRQVENALPSKQQRIKVAEAVGALQAGKLPSQEQLSKILQLVLDSDTLKSGGGPNSRTARLGTEGQKVLEDTKSVLRSLKAWGEEKNGNDLLQNFFYNAATADLDVDINGASAPSAKELSKDGQRAIASLRSIASLMITNPAFRNLGSDAILLTRDIFADAASVAADLAKDAAKNARPSEQERKEGVDFEAAKVKGKKAAKGLASGRIQGEAREGLFDEVEKVKEYFDEKLPEGEEAKDRVISKLQQVVTQAQENPEYRRAVTTIINLFKKYSNKAQEAIEETKNNSDISDEDEKVQQAGRDLKEFVEKVSGKKLDDLFAAAKQAGDDIKNNEKLSLYFDELEKYFERLLYQPGYVTSQRAYRKASSLYDDGQSLIAENDQWKRDAANLQKQLEALVNGITNDKATQKLITSLENLGSSLASAGQVGFGALKVEGQGLYRDLLDVMVPRLISLVKEIPVPRVEFKSEDVDIVIDDIKLESASFIPDSIRVVQKNDLRFTQGYATYASEYDGSLRLRVEGLHFTASNIAFWIAKKTGFLPYEDAGLLDVTFGPKGISFDVTLENASEDDQETFFTVKNVAVSISDFDFRVRENDQWLATWFAKPVLKAFVKRNLTHALEAQIAEYLRQADFKSYGLQQRAIAATNARPTPANFVNAIVRDSIFPQSSSYGPVKVRQAGVVKYGRRGEYVLHVGVDEHLFPDQPPARVSNKQREKAKALAGAGSRQARGAVEQAKNKAQDVKAQGKQEVNELDARRKEHARRESREEGWRSDAFDV</sequence>
<evidence type="ECO:0000313" key="5">
    <source>
        <dbReference type="Proteomes" id="UP001182556"/>
    </source>
</evidence>
<evidence type="ECO:0000256" key="1">
    <source>
        <dbReference type="SAM" id="Coils"/>
    </source>
</evidence>
<evidence type="ECO:0000313" key="4">
    <source>
        <dbReference type="EMBL" id="KAK1925483.1"/>
    </source>
</evidence>
<organism evidence="4 5">
    <name type="scientific">Papiliotrema laurentii</name>
    <name type="common">Cryptococcus laurentii</name>
    <dbReference type="NCBI Taxonomy" id="5418"/>
    <lineage>
        <taxon>Eukaryota</taxon>
        <taxon>Fungi</taxon>
        <taxon>Dikarya</taxon>
        <taxon>Basidiomycota</taxon>
        <taxon>Agaricomycotina</taxon>
        <taxon>Tremellomycetes</taxon>
        <taxon>Tremellales</taxon>
        <taxon>Rhynchogastremaceae</taxon>
        <taxon>Papiliotrema</taxon>
    </lineage>
</organism>
<keyword evidence="5" id="KW-1185">Reference proteome</keyword>
<dbReference type="Proteomes" id="UP001182556">
    <property type="component" value="Unassembled WGS sequence"/>
</dbReference>
<dbReference type="Gene3D" id="3.15.10.10">
    <property type="entry name" value="Bactericidal permeability-increasing protein, domain 1"/>
    <property type="match status" value="1"/>
</dbReference>
<dbReference type="PANTHER" id="PTHR31138">
    <property type="entry name" value="CHROMOSOME 19, WHOLE GENOME SHOTGUN SEQUENCE"/>
    <property type="match status" value="1"/>
</dbReference>
<reference evidence="4" key="1">
    <citation type="submission" date="2023-02" db="EMBL/GenBank/DDBJ databases">
        <title>Identification and recombinant expression of a fungal hydrolase from Papiliotrema laurentii that hydrolyzes apple cutin and clears colloidal polyester polyurethane.</title>
        <authorList>
            <consortium name="DOE Joint Genome Institute"/>
            <person name="Roman V.A."/>
            <person name="Bojanowski C."/>
            <person name="Crable B.R."/>
            <person name="Wagner D.N."/>
            <person name="Hung C.S."/>
            <person name="Nadeau L.J."/>
            <person name="Schratz L."/>
            <person name="Haridas S."/>
            <person name="Pangilinan J."/>
            <person name="Lipzen A."/>
            <person name="Na H."/>
            <person name="Yan M."/>
            <person name="Ng V."/>
            <person name="Grigoriev I.V."/>
            <person name="Spatafora J.W."/>
            <person name="Barlow D."/>
            <person name="Biffinger J."/>
            <person name="Kelley-Loughnane N."/>
            <person name="Varaljay V.A."/>
            <person name="Crookes-Goodson W.J."/>
        </authorList>
    </citation>
    <scope>NUCLEOTIDE SEQUENCE</scope>
    <source>
        <strain evidence="4">5307AH</strain>
    </source>
</reference>
<comment type="caution">
    <text evidence="4">The sequence shown here is derived from an EMBL/GenBank/DDBJ whole genome shotgun (WGS) entry which is preliminary data.</text>
</comment>
<name>A0AAD9FSP2_PAPLA</name>
<gene>
    <name evidence="4" type="ORF">DB88DRAFT_534591</name>
</gene>
<feature type="region of interest" description="Disordered" evidence="2">
    <location>
        <begin position="1"/>
        <end position="20"/>
    </location>
</feature>
<accession>A0AAD9FSP2</accession>
<evidence type="ECO:0000259" key="3">
    <source>
        <dbReference type="Pfam" id="PF19343"/>
    </source>
</evidence>
<evidence type="ECO:0000256" key="2">
    <source>
        <dbReference type="SAM" id="MobiDB-lite"/>
    </source>
</evidence>
<feature type="coiled-coil region" evidence="1">
    <location>
        <begin position="386"/>
        <end position="413"/>
    </location>
</feature>
<feature type="domain" description="HAM1-like N-terminal" evidence="3">
    <location>
        <begin position="189"/>
        <end position="582"/>
    </location>
</feature>
<dbReference type="InterPro" id="IPR045967">
    <property type="entry name" value="HAM1-like_N"/>
</dbReference>
<keyword evidence="1" id="KW-0175">Coiled coil</keyword>
<dbReference type="Pfam" id="PF19343">
    <property type="entry name" value="HAM1_N"/>
    <property type="match status" value="2"/>
</dbReference>
<protein>
    <recommendedName>
        <fullName evidence="3">HAM1-like N-terminal domain-containing protein</fullName>
    </recommendedName>
</protein>
<feature type="compositionally biased region" description="Basic and acidic residues" evidence="2">
    <location>
        <begin position="746"/>
        <end position="788"/>
    </location>
</feature>
<dbReference type="EMBL" id="JAODAN010000003">
    <property type="protein sequence ID" value="KAK1925483.1"/>
    <property type="molecule type" value="Genomic_DNA"/>
</dbReference>
<feature type="domain" description="HAM1-like N-terminal" evidence="3">
    <location>
        <begin position="26"/>
        <end position="184"/>
    </location>
</feature>